<organism evidence="2 3">
    <name type="scientific">Paenibacillus lignilyticus</name>
    <dbReference type="NCBI Taxonomy" id="1172615"/>
    <lineage>
        <taxon>Bacteria</taxon>
        <taxon>Bacillati</taxon>
        <taxon>Bacillota</taxon>
        <taxon>Bacilli</taxon>
        <taxon>Bacillales</taxon>
        <taxon>Paenibacillaceae</taxon>
        <taxon>Paenibacillus</taxon>
    </lineage>
</organism>
<dbReference type="InterPro" id="IPR011009">
    <property type="entry name" value="Kinase-like_dom_sf"/>
</dbReference>
<evidence type="ECO:0000259" key="1">
    <source>
        <dbReference type="Pfam" id="PF01636"/>
    </source>
</evidence>
<dbReference type="EMBL" id="JAGKSP010000003">
    <property type="protein sequence ID" value="MBP3962981.1"/>
    <property type="molecule type" value="Genomic_DNA"/>
</dbReference>
<protein>
    <submittedName>
        <fullName evidence="2">Phosphotransferase</fullName>
    </submittedName>
</protein>
<name>A0ABS5CAF7_9BACL</name>
<dbReference type="RefSeq" id="WP_210657715.1">
    <property type="nucleotide sequence ID" value="NZ_JAGKSP010000003.1"/>
</dbReference>
<keyword evidence="3" id="KW-1185">Reference proteome</keyword>
<evidence type="ECO:0000313" key="2">
    <source>
        <dbReference type="EMBL" id="MBP3962981.1"/>
    </source>
</evidence>
<dbReference type="Gene3D" id="3.90.1200.10">
    <property type="match status" value="1"/>
</dbReference>
<dbReference type="Pfam" id="PF01636">
    <property type="entry name" value="APH"/>
    <property type="match status" value="1"/>
</dbReference>
<sequence>MNLLVSYREKPHVVRIYLPSVSLERLEGIQQAMVALQGKVPCAVLLPTCDGQTHCAWEDRFITAEEFVPSNGTMDTWERLTIGLPQLGRIHSIFSSLSLHHDVGHKPFANHIPAETALSMTRKGVARMRAWTNLTEHEQLVADTAEELAERLDKLEQRLPCQLVHGNCWDNNVLFQDDRLVLVGDFDFMGMRPRIDDVALTFYFADAKYSLFTPDNGNRFIRFRKLLQAYNEGLDIPLSADERAALPLAMARQPLWGIGGWVTRLEDSDAARNYASDMLWYVKWGLSIVDSLDEWREAFA</sequence>
<comment type="caution">
    <text evidence="2">The sequence shown here is derived from an EMBL/GenBank/DDBJ whole genome shotgun (WGS) entry which is preliminary data.</text>
</comment>
<evidence type="ECO:0000313" key="3">
    <source>
        <dbReference type="Proteomes" id="UP000673394"/>
    </source>
</evidence>
<proteinExistence type="predicted"/>
<feature type="domain" description="Aminoglycoside phosphotransferase" evidence="1">
    <location>
        <begin position="7"/>
        <end position="204"/>
    </location>
</feature>
<dbReference type="Proteomes" id="UP000673394">
    <property type="component" value="Unassembled WGS sequence"/>
</dbReference>
<dbReference type="InterPro" id="IPR002575">
    <property type="entry name" value="Aminoglycoside_PTrfase"/>
</dbReference>
<accession>A0ABS5CAF7</accession>
<dbReference type="SUPFAM" id="SSF56112">
    <property type="entry name" value="Protein kinase-like (PK-like)"/>
    <property type="match status" value="1"/>
</dbReference>
<gene>
    <name evidence="2" type="ORF">I8J30_09750</name>
</gene>
<reference evidence="2 3" key="1">
    <citation type="submission" date="2021-04" db="EMBL/GenBank/DDBJ databases">
        <title>Paenibacillus sp. DLE-14 whole genome sequence.</title>
        <authorList>
            <person name="Ham Y.J."/>
        </authorList>
    </citation>
    <scope>NUCLEOTIDE SEQUENCE [LARGE SCALE GENOMIC DNA]</scope>
    <source>
        <strain evidence="2 3">DLE-14</strain>
    </source>
</reference>